<dbReference type="InterPro" id="IPR003709">
    <property type="entry name" value="VanY-like_core_dom"/>
</dbReference>
<dbReference type="PANTHER" id="PTHR34385">
    <property type="entry name" value="D-ALANYL-D-ALANINE CARBOXYPEPTIDASE"/>
    <property type="match status" value="1"/>
</dbReference>
<dbReference type="CDD" id="cd14852">
    <property type="entry name" value="LD-carboxypeptidase"/>
    <property type="match status" value="1"/>
</dbReference>
<organism evidence="2 3">
    <name type="scientific">Galactobacter caseinivorans</name>
    <dbReference type="NCBI Taxonomy" id="2676123"/>
    <lineage>
        <taxon>Bacteria</taxon>
        <taxon>Bacillati</taxon>
        <taxon>Actinomycetota</taxon>
        <taxon>Actinomycetes</taxon>
        <taxon>Micrococcales</taxon>
        <taxon>Micrococcaceae</taxon>
        <taxon>Galactobacter</taxon>
    </lineage>
</organism>
<dbReference type="Pfam" id="PF02557">
    <property type="entry name" value="VanY"/>
    <property type="match status" value="1"/>
</dbReference>
<sequence length="136" mass="14997">MRGAAKDGHNLKLLSGYRSAAEQDALRNSYEQRYGTSYANTISAPAGFSEHQTGLAADVGNGRCDLEKCFGQTPAGKWVAKNASKYGFTVRYPLGQEESTGYAYEPWHLRYLGSKTSKDLVKSKAKTLEQYYGLKP</sequence>
<dbReference type="AlphaFoldDB" id="A0A496PIK7"/>
<dbReference type="GO" id="GO:0004180">
    <property type="term" value="F:carboxypeptidase activity"/>
    <property type="evidence" value="ECO:0007669"/>
    <property type="project" value="UniProtKB-KW"/>
</dbReference>
<dbReference type="PANTHER" id="PTHR34385:SF1">
    <property type="entry name" value="PEPTIDOGLYCAN L-ALANYL-D-GLUTAMATE ENDOPEPTIDASE CWLK"/>
    <property type="match status" value="1"/>
</dbReference>
<keyword evidence="2" id="KW-0378">Hydrolase</keyword>
<accession>A0A496PIK7</accession>
<gene>
    <name evidence="2" type="ORF">DWQ67_09885</name>
</gene>
<dbReference type="InterPro" id="IPR058193">
    <property type="entry name" value="VanY/YodJ_core_dom"/>
</dbReference>
<feature type="domain" description="D-alanyl-D-alanine carboxypeptidase-like core" evidence="1">
    <location>
        <begin position="4"/>
        <end position="113"/>
    </location>
</feature>
<reference evidence="2 3" key="1">
    <citation type="submission" date="2018-07" db="EMBL/GenBank/DDBJ databases">
        <title>Arthrobacter sp. nov., isolated from raw cow's milk with high bacterial count.</title>
        <authorList>
            <person name="Hahne J."/>
            <person name="Isele D."/>
            <person name="Lipski A."/>
        </authorList>
    </citation>
    <scope>NUCLEOTIDE SEQUENCE [LARGE SCALE GENOMIC DNA]</scope>
    <source>
        <strain evidence="2 3">JZ R-183</strain>
    </source>
</reference>
<dbReference type="Proteomes" id="UP000273119">
    <property type="component" value="Unassembled WGS sequence"/>
</dbReference>
<keyword evidence="3" id="KW-1185">Reference proteome</keyword>
<comment type="caution">
    <text evidence="2">The sequence shown here is derived from an EMBL/GenBank/DDBJ whole genome shotgun (WGS) entry which is preliminary data.</text>
</comment>
<dbReference type="InterPro" id="IPR009045">
    <property type="entry name" value="Zn_M74/Hedgehog-like"/>
</dbReference>
<keyword evidence="2" id="KW-0121">Carboxypeptidase</keyword>
<dbReference type="GO" id="GO:0006508">
    <property type="term" value="P:proteolysis"/>
    <property type="evidence" value="ECO:0007669"/>
    <property type="project" value="InterPro"/>
</dbReference>
<evidence type="ECO:0000313" key="2">
    <source>
        <dbReference type="EMBL" id="RKW70288.1"/>
    </source>
</evidence>
<evidence type="ECO:0000313" key="3">
    <source>
        <dbReference type="Proteomes" id="UP000273119"/>
    </source>
</evidence>
<proteinExistence type="predicted"/>
<keyword evidence="2" id="KW-0645">Protease</keyword>
<dbReference type="InterPro" id="IPR052179">
    <property type="entry name" value="DD-CPase-like"/>
</dbReference>
<dbReference type="Gene3D" id="3.30.1380.10">
    <property type="match status" value="1"/>
</dbReference>
<dbReference type="SUPFAM" id="SSF55166">
    <property type="entry name" value="Hedgehog/DD-peptidase"/>
    <property type="match status" value="1"/>
</dbReference>
<evidence type="ECO:0000259" key="1">
    <source>
        <dbReference type="Pfam" id="PF02557"/>
    </source>
</evidence>
<dbReference type="EMBL" id="QQXL01000005">
    <property type="protein sequence ID" value="RKW70288.1"/>
    <property type="molecule type" value="Genomic_DNA"/>
</dbReference>
<protein>
    <submittedName>
        <fullName evidence="2">D-alanyl-D-alanine carboxypeptidase family protein</fullName>
    </submittedName>
</protein>
<name>A0A496PIK7_9MICC</name>